<feature type="repeat" description="RPEL" evidence="4">
    <location>
        <begin position="516"/>
        <end position="541"/>
    </location>
</feature>
<dbReference type="SMART" id="SM00707">
    <property type="entry name" value="RPEL"/>
    <property type="match status" value="4"/>
</dbReference>
<evidence type="ECO:0000313" key="7">
    <source>
        <dbReference type="EMBL" id="NWT13717.1"/>
    </source>
</evidence>
<name>A0A7K5L6A9_VIRAL</name>
<feature type="repeat" description="RPEL" evidence="4">
    <location>
        <begin position="478"/>
        <end position="503"/>
    </location>
</feature>
<feature type="compositionally biased region" description="Acidic residues" evidence="6">
    <location>
        <begin position="453"/>
        <end position="464"/>
    </location>
</feature>
<keyword evidence="2 5" id="KW-0677">Repeat</keyword>
<dbReference type="PANTHER" id="PTHR12751:SF5">
    <property type="entry name" value="PHOSPHATASE AND ACTIN REGULATOR 2"/>
    <property type="match status" value="1"/>
</dbReference>
<comment type="subunit">
    <text evidence="5">Binds PPP1CA and actin.</text>
</comment>
<comment type="caution">
    <text evidence="7">The sequence shown here is derived from an EMBL/GenBank/DDBJ whole genome shotgun (WGS) entry which is preliminary data.</text>
</comment>
<dbReference type="Proteomes" id="UP000589495">
    <property type="component" value="Unassembled WGS sequence"/>
</dbReference>
<feature type="non-terminal residue" evidence="7">
    <location>
        <position position="1"/>
    </location>
</feature>
<feature type="compositionally biased region" description="Basic and acidic residues" evidence="6">
    <location>
        <begin position="291"/>
        <end position="300"/>
    </location>
</feature>
<dbReference type="PANTHER" id="PTHR12751">
    <property type="entry name" value="PHOSPHATASE AND ACTIN REGULATOR PHACTR"/>
    <property type="match status" value="1"/>
</dbReference>
<evidence type="ECO:0000313" key="8">
    <source>
        <dbReference type="Proteomes" id="UP000589495"/>
    </source>
</evidence>
<keyword evidence="8" id="KW-1185">Reference proteome</keyword>
<evidence type="ECO:0000256" key="4">
    <source>
        <dbReference type="PROSITE-ProRule" id="PRU00401"/>
    </source>
</evidence>
<protein>
    <recommendedName>
        <fullName evidence="5">Phosphatase and actin regulator</fullName>
    </recommendedName>
</protein>
<proteinExistence type="inferred from homology"/>
<feature type="region of interest" description="Disordered" evidence="6">
    <location>
        <begin position="1"/>
        <end position="32"/>
    </location>
</feature>
<sequence>YTVDGLDKASIANSDGPAPGSQTPPFKRKGKLSNIGKIFKPWKWRKKKTSDKFRETSAVLERKISTRQSREELIRRGVLKEMPEQDGDVTVNFETSNGHTVAIGEETIQEENGVKASGNNGTLSEKASASEGKKEDQKESTDHCPEIPTCHAPPLPKPKPKPKKALLPPKNAIAASTTTTSHKGNEAPHAKKKGKAPAKQPPLPPPKPTGASANREAGDSSHAKKLPVSKSSSSPSPSSTSSHPKASKETSSKSGTSGTPRGKKKPGKQSAPRTAPDGAASSPSGVTADSLEVKAEKLKPEQPSVVTFEMEDADQSSKLVVPPPPTAAPPPPPLPPPFPAAASQPAGSSDGQDVSESCVAGPCSPGSNTKPLLQTECGTDESLSSAALGSAPDTGGEDTESLATKEEQEGEAPDRPFSELVEEASDAAAPPESESSRESQGSDSDSDGPILYTDDDDDDDDENTGAESSLASKIRRRDTLAIKLGNRPSKKELEDKNILQRTSEEERQEIRHQIGTKLVRRLSQRPTTEELEQRNILKQKNEEEEQEAKREIKRRLSRKLSLRPTVAELQARRILRFNEYVEVTESPDYDRRADKPWARLTPADKARDKSIRKELNEFKSTEMEVHEESRQFTRWVNP</sequence>
<feature type="region of interest" description="Disordered" evidence="6">
    <location>
        <begin position="101"/>
        <end position="512"/>
    </location>
</feature>
<feature type="compositionally biased region" description="Low complexity" evidence="6">
    <location>
        <begin position="226"/>
        <end position="244"/>
    </location>
</feature>
<dbReference type="Pfam" id="PF02755">
    <property type="entry name" value="RPEL"/>
    <property type="match status" value="2"/>
</dbReference>
<dbReference type="GO" id="GO:0004864">
    <property type="term" value="F:protein phosphatase inhibitor activity"/>
    <property type="evidence" value="ECO:0007669"/>
    <property type="project" value="UniProtKB-UniRule"/>
</dbReference>
<dbReference type="Gene3D" id="6.10.140.1750">
    <property type="match status" value="1"/>
</dbReference>
<feature type="compositionally biased region" description="Polar residues" evidence="6">
    <location>
        <begin position="117"/>
        <end position="127"/>
    </location>
</feature>
<evidence type="ECO:0000256" key="1">
    <source>
        <dbReference type="ARBA" id="ARBA00009795"/>
    </source>
</evidence>
<feature type="non-terminal residue" evidence="7">
    <location>
        <position position="638"/>
    </location>
</feature>
<evidence type="ECO:0000256" key="5">
    <source>
        <dbReference type="RuleBase" id="RU301113"/>
    </source>
</evidence>
<organism evidence="7 8">
    <name type="scientific">Vireo altiloquus</name>
    <name type="common">Black-whiskered vireo</name>
    <name type="synonym">Muscicapa altiloqua</name>
    <dbReference type="NCBI Taxonomy" id="34956"/>
    <lineage>
        <taxon>Eukaryota</taxon>
        <taxon>Metazoa</taxon>
        <taxon>Chordata</taxon>
        <taxon>Craniata</taxon>
        <taxon>Vertebrata</taxon>
        <taxon>Euteleostomi</taxon>
        <taxon>Archelosauria</taxon>
        <taxon>Archosauria</taxon>
        <taxon>Dinosauria</taxon>
        <taxon>Saurischia</taxon>
        <taxon>Theropoda</taxon>
        <taxon>Coelurosauria</taxon>
        <taxon>Aves</taxon>
        <taxon>Neognathae</taxon>
        <taxon>Neoaves</taxon>
        <taxon>Telluraves</taxon>
        <taxon>Australaves</taxon>
        <taxon>Passeriformes</taxon>
        <taxon>Corvoidea</taxon>
        <taxon>Vireonidae</taxon>
        <taxon>Vireoninae</taxon>
        <taxon>Vireo</taxon>
    </lineage>
</organism>
<feature type="compositionally biased region" description="Basic and acidic residues" evidence="6">
    <location>
        <begin position="403"/>
        <end position="417"/>
    </location>
</feature>
<comment type="similarity">
    <text evidence="1 5">Belongs to the phosphatase and actin regulator family.</text>
</comment>
<dbReference type="Gene3D" id="6.10.140.2130">
    <property type="match status" value="1"/>
</dbReference>
<feature type="compositionally biased region" description="Basic and acidic residues" evidence="6">
    <location>
        <begin position="131"/>
        <end position="145"/>
    </location>
</feature>
<dbReference type="PROSITE" id="PS51073">
    <property type="entry name" value="RPEL"/>
    <property type="match status" value="4"/>
</dbReference>
<feature type="region of interest" description="Disordered" evidence="6">
    <location>
        <begin position="524"/>
        <end position="548"/>
    </location>
</feature>
<feature type="compositionally biased region" description="Pro residues" evidence="6">
    <location>
        <begin position="321"/>
        <end position="339"/>
    </location>
</feature>
<feature type="compositionally biased region" description="Low complexity" evidence="6">
    <location>
        <begin position="426"/>
        <end position="449"/>
    </location>
</feature>
<feature type="compositionally biased region" description="Basic and acidic residues" evidence="6">
    <location>
        <begin position="527"/>
        <end position="541"/>
    </location>
</feature>
<evidence type="ECO:0000256" key="2">
    <source>
        <dbReference type="ARBA" id="ARBA00022737"/>
    </source>
</evidence>
<dbReference type="GO" id="GO:0003779">
    <property type="term" value="F:actin binding"/>
    <property type="evidence" value="ECO:0007669"/>
    <property type="project" value="UniProtKB-KW"/>
</dbReference>
<gene>
    <name evidence="7" type="primary">Phactr2</name>
    <name evidence="7" type="ORF">VIRALT_R06856</name>
</gene>
<evidence type="ECO:0000256" key="6">
    <source>
        <dbReference type="SAM" id="MobiDB-lite"/>
    </source>
</evidence>
<feature type="repeat" description="RPEL" evidence="4">
    <location>
        <begin position="554"/>
        <end position="579"/>
    </location>
</feature>
<evidence type="ECO:0000256" key="3">
    <source>
        <dbReference type="ARBA" id="ARBA00023203"/>
    </source>
</evidence>
<accession>A0A7K5L6A9</accession>
<keyword evidence="3 5" id="KW-0009">Actin-binding</keyword>
<feature type="repeat" description="RPEL" evidence="4">
    <location>
        <begin position="58"/>
        <end position="83"/>
    </location>
</feature>
<feature type="compositionally biased region" description="Pro residues" evidence="6">
    <location>
        <begin position="199"/>
        <end position="208"/>
    </location>
</feature>
<dbReference type="InterPro" id="IPR004018">
    <property type="entry name" value="RPEL_repeat"/>
</dbReference>
<feature type="compositionally biased region" description="Basic and acidic residues" evidence="6">
    <location>
        <begin position="489"/>
        <end position="512"/>
    </location>
</feature>
<dbReference type="AlphaFoldDB" id="A0A7K5L6A9"/>
<dbReference type="EMBL" id="VZRF01007593">
    <property type="protein sequence ID" value="NWT13717.1"/>
    <property type="molecule type" value="Genomic_DNA"/>
</dbReference>
<dbReference type="GO" id="GO:0030036">
    <property type="term" value="P:actin cytoskeleton organization"/>
    <property type="evidence" value="ECO:0007669"/>
    <property type="project" value="TreeGrafter"/>
</dbReference>
<reference evidence="7 8" key="1">
    <citation type="submission" date="2019-09" db="EMBL/GenBank/DDBJ databases">
        <title>Bird 10,000 Genomes (B10K) Project - Family phase.</title>
        <authorList>
            <person name="Zhang G."/>
        </authorList>
    </citation>
    <scope>NUCLEOTIDE SEQUENCE [LARGE SCALE GENOMIC DNA]</scope>
    <source>
        <strain evidence="7">B10K-DU-001-22</strain>
        <tissue evidence="7">Muscle</tissue>
    </source>
</reference>